<feature type="domain" description="Aminotransferase class V" evidence="2">
    <location>
        <begin position="30"/>
        <end position="333"/>
    </location>
</feature>
<dbReference type="Pfam" id="PF00266">
    <property type="entry name" value="Aminotran_5"/>
    <property type="match status" value="1"/>
</dbReference>
<accession>A0A8S1QHT3</accession>
<name>A0A8S1QHT3_9CILI</name>
<evidence type="ECO:0000256" key="1">
    <source>
        <dbReference type="ARBA" id="ARBA00022898"/>
    </source>
</evidence>
<reference evidence="3" key="1">
    <citation type="submission" date="2021-01" db="EMBL/GenBank/DDBJ databases">
        <authorList>
            <consortium name="Genoscope - CEA"/>
            <person name="William W."/>
        </authorList>
    </citation>
    <scope>NUCLEOTIDE SEQUENCE</scope>
</reference>
<evidence type="ECO:0000313" key="3">
    <source>
        <dbReference type="EMBL" id="CAD8114916.1"/>
    </source>
</evidence>
<dbReference type="EMBL" id="CAJJDN010000107">
    <property type="protein sequence ID" value="CAD8114916.1"/>
    <property type="molecule type" value="Genomic_DNA"/>
</dbReference>
<dbReference type="Proteomes" id="UP000692954">
    <property type="component" value="Unassembled WGS sequence"/>
</dbReference>
<protein>
    <recommendedName>
        <fullName evidence="2">Aminotransferase class V domain-containing protein</fullName>
    </recommendedName>
</protein>
<dbReference type="OrthoDB" id="5978656at2759"/>
<dbReference type="PANTHER" id="PTHR43092:SF2">
    <property type="entry name" value="HERCYNYLCYSTEINE SULFOXIDE LYASE"/>
    <property type="match status" value="1"/>
</dbReference>
<gene>
    <name evidence="3" type="ORF">PSON_ATCC_30995.1.T1070048</name>
</gene>
<sequence length="385" mass="44548">MKNFGKEIKDDFVMEHGYICVNHSSFGYVPKCVLNQRIENYKRFLENPDNFVRFLIPKESPNVRKAAADFLNADFNQCFFTNNSAESMNSIIRNLGLSDKDTILYLNIAYPMVQNVIKFMNTNYKVNTCRIELKEEDINKETILQLLDENMKSGKITVAVLDNISSLPAFKMPTKEFVQLCKKYGIISIIDAAHGAGISEINLKELDPDFFFTNFNKWAFCPSGVNLLYMNQKYLNQIHNNTISVFYESGIEKEFEYYGTRDASLLLSVIDGINYINQLDQRKIIEYCENLAWEGSNLIAKIWETELLVKEQSMHSAMVNVLVPHKDHSYVVECQKTCIDKYNVLVVVFQFNGRSWARFSASIYNSLDDFEYAGKQFLKVLKKEE</sequence>
<keyword evidence="1" id="KW-0663">Pyridoxal phosphate</keyword>
<evidence type="ECO:0000259" key="2">
    <source>
        <dbReference type="Pfam" id="PF00266"/>
    </source>
</evidence>
<dbReference type="AlphaFoldDB" id="A0A8S1QHT3"/>
<dbReference type="InterPro" id="IPR000192">
    <property type="entry name" value="Aminotrans_V_dom"/>
</dbReference>
<keyword evidence="4" id="KW-1185">Reference proteome</keyword>
<proteinExistence type="predicted"/>
<dbReference type="PANTHER" id="PTHR43092">
    <property type="entry name" value="L-CYSTEINE DESULFHYDRASE"/>
    <property type="match status" value="1"/>
</dbReference>
<evidence type="ECO:0000313" key="4">
    <source>
        <dbReference type="Proteomes" id="UP000692954"/>
    </source>
</evidence>
<organism evidence="3 4">
    <name type="scientific">Paramecium sonneborni</name>
    <dbReference type="NCBI Taxonomy" id="65129"/>
    <lineage>
        <taxon>Eukaryota</taxon>
        <taxon>Sar</taxon>
        <taxon>Alveolata</taxon>
        <taxon>Ciliophora</taxon>
        <taxon>Intramacronucleata</taxon>
        <taxon>Oligohymenophorea</taxon>
        <taxon>Peniculida</taxon>
        <taxon>Parameciidae</taxon>
        <taxon>Paramecium</taxon>
    </lineage>
</organism>
<comment type="caution">
    <text evidence="3">The sequence shown here is derived from an EMBL/GenBank/DDBJ whole genome shotgun (WGS) entry which is preliminary data.</text>
</comment>